<proteinExistence type="predicted"/>
<evidence type="ECO:0000256" key="5">
    <source>
        <dbReference type="ARBA" id="ARBA00023136"/>
    </source>
</evidence>
<dbReference type="Pfam" id="PF03062">
    <property type="entry name" value="MBOAT"/>
    <property type="match status" value="1"/>
</dbReference>
<sequence length="469" mass="54012">MIDSYLEATGFPVDQVKTVICLLLSYPFAAILKRLPNANLKHLMNIGLGIFYCTWSLGEWSWLHSFLSSLISYGLLMVIPNRYKPQLIVFAFCLGYLSISHIYRIYTDYMGWTLDFTGPQMILTLKLTSFAWNLHDGSKPDNELSEDQKRRSIKKLPTLLEFFGFVYFFPTFLAGPTLEITDYLDYTSGKMFQNRQLNGKTPSSLLPALKTLGLGLLMFPFVALSGQYPVTYLSTNEFRYEPLLYKLIKLHAFVVLSRFRYYFGWYMSEGSAVLSGIGFNGFAKDGVTMRWDRITNVYPLSVEFASNVRDVSNNWNIGTSDWLKRYVYLRLTPAGAKPTFFATLSTYVISAFWHGFYPGYYIFFVACTLLTEVAKDMRRKIRPYFVQQNGDVAIQTPLKTVYDVVGTICCVWWLSFFGASFIFLSIERSIHLWNTFSYIPIIILVTTFVLLRFVLPTPRSTPRPTKKTN</sequence>
<dbReference type="AlphaFoldDB" id="A0AAN7Z072"/>
<comment type="caution">
    <text evidence="8">The sequence shown here is derived from an EMBL/GenBank/DDBJ whole genome shotgun (WGS) entry which is preliminary data.</text>
</comment>
<comment type="subcellular location">
    <subcellularLocation>
        <location evidence="1">Membrane</location>
        <topology evidence="1">Multi-pass membrane protein</topology>
    </subcellularLocation>
</comment>
<keyword evidence="5 7" id="KW-0472">Membrane</keyword>
<keyword evidence="3 7" id="KW-0812">Transmembrane</keyword>
<protein>
    <submittedName>
        <fullName evidence="8">Uncharacterized protein</fullName>
    </submittedName>
</protein>
<dbReference type="PANTHER" id="PTHR13906:SF4">
    <property type="entry name" value="LYSOPHOSPHOLIPID ACYLTRANSFERASE 6"/>
    <property type="match status" value="1"/>
</dbReference>
<name>A0AAN7Z072_9MYCE</name>
<evidence type="ECO:0000256" key="3">
    <source>
        <dbReference type="ARBA" id="ARBA00022692"/>
    </source>
</evidence>
<keyword evidence="4 7" id="KW-1133">Transmembrane helix</keyword>
<dbReference type="Proteomes" id="UP001344447">
    <property type="component" value="Unassembled WGS sequence"/>
</dbReference>
<evidence type="ECO:0000313" key="9">
    <source>
        <dbReference type="Proteomes" id="UP001344447"/>
    </source>
</evidence>
<dbReference type="GO" id="GO:0030258">
    <property type="term" value="P:lipid modification"/>
    <property type="evidence" value="ECO:0007669"/>
    <property type="project" value="TreeGrafter"/>
</dbReference>
<feature type="transmembrane region" description="Helical" evidence="7">
    <location>
        <begin position="359"/>
        <end position="374"/>
    </location>
</feature>
<dbReference type="InterPro" id="IPR049941">
    <property type="entry name" value="LPLAT_7/PORCN-like"/>
</dbReference>
<evidence type="ECO:0000256" key="2">
    <source>
        <dbReference type="ARBA" id="ARBA00022679"/>
    </source>
</evidence>
<keyword evidence="6" id="KW-0012">Acyltransferase</keyword>
<evidence type="ECO:0000256" key="1">
    <source>
        <dbReference type="ARBA" id="ARBA00004141"/>
    </source>
</evidence>
<keyword evidence="2" id="KW-0808">Transferase</keyword>
<evidence type="ECO:0000256" key="4">
    <source>
        <dbReference type="ARBA" id="ARBA00022989"/>
    </source>
</evidence>
<evidence type="ECO:0000313" key="8">
    <source>
        <dbReference type="EMBL" id="KAK5582937.1"/>
    </source>
</evidence>
<dbReference type="GO" id="GO:0016020">
    <property type="term" value="C:membrane"/>
    <property type="evidence" value="ECO:0007669"/>
    <property type="project" value="UniProtKB-SubCell"/>
</dbReference>
<feature type="transmembrane region" description="Helical" evidence="7">
    <location>
        <begin position="404"/>
        <end position="424"/>
    </location>
</feature>
<dbReference type="EMBL" id="JAVFKY010000001">
    <property type="protein sequence ID" value="KAK5582937.1"/>
    <property type="molecule type" value="Genomic_DNA"/>
</dbReference>
<evidence type="ECO:0000256" key="7">
    <source>
        <dbReference type="SAM" id="Phobius"/>
    </source>
</evidence>
<feature type="transmembrane region" description="Helical" evidence="7">
    <location>
        <begin position="87"/>
        <end position="106"/>
    </location>
</feature>
<feature type="transmembrane region" description="Helical" evidence="7">
    <location>
        <begin position="436"/>
        <end position="455"/>
    </location>
</feature>
<dbReference type="InterPro" id="IPR004299">
    <property type="entry name" value="MBOAT_fam"/>
</dbReference>
<feature type="transmembrane region" description="Helical" evidence="7">
    <location>
        <begin position="205"/>
        <end position="223"/>
    </location>
</feature>
<gene>
    <name evidence="8" type="ORF">RB653_004526</name>
</gene>
<feature type="transmembrane region" description="Helical" evidence="7">
    <location>
        <begin position="39"/>
        <end position="57"/>
    </location>
</feature>
<accession>A0AAN7Z072</accession>
<feature type="transmembrane region" description="Helical" evidence="7">
    <location>
        <begin position="15"/>
        <end position="32"/>
    </location>
</feature>
<organism evidence="8 9">
    <name type="scientific">Dictyostelium firmibasis</name>
    <dbReference type="NCBI Taxonomy" id="79012"/>
    <lineage>
        <taxon>Eukaryota</taxon>
        <taxon>Amoebozoa</taxon>
        <taxon>Evosea</taxon>
        <taxon>Eumycetozoa</taxon>
        <taxon>Dictyostelia</taxon>
        <taxon>Dictyosteliales</taxon>
        <taxon>Dictyosteliaceae</taxon>
        <taxon>Dictyostelium</taxon>
    </lineage>
</organism>
<feature type="transmembrane region" description="Helical" evidence="7">
    <location>
        <begin position="162"/>
        <end position="184"/>
    </location>
</feature>
<keyword evidence="9" id="KW-1185">Reference proteome</keyword>
<reference evidence="8 9" key="1">
    <citation type="submission" date="2023-11" db="EMBL/GenBank/DDBJ databases">
        <title>Dfirmibasis_genome.</title>
        <authorList>
            <person name="Edelbroek B."/>
            <person name="Kjellin J."/>
            <person name="Jerlstrom-Hultqvist J."/>
            <person name="Soderbom F."/>
        </authorList>
    </citation>
    <scope>NUCLEOTIDE SEQUENCE [LARGE SCALE GENOMIC DNA]</scope>
    <source>
        <strain evidence="8 9">TNS-C-14</strain>
    </source>
</reference>
<evidence type="ECO:0000256" key="6">
    <source>
        <dbReference type="ARBA" id="ARBA00023315"/>
    </source>
</evidence>
<dbReference type="GO" id="GO:0016746">
    <property type="term" value="F:acyltransferase activity"/>
    <property type="evidence" value="ECO:0007669"/>
    <property type="project" value="UniProtKB-KW"/>
</dbReference>
<dbReference type="PANTHER" id="PTHR13906">
    <property type="entry name" value="PORCUPINE"/>
    <property type="match status" value="1"/>
</dbReference>